<feature type="region of interest" description="Disordered" evidence="1">
    <location>
        <begin position="1163"/>
        <end position="1201"/>
    </location>
</feature>
<feature type="region of interest" description="Disordered" evidence="1">
    <location>
        <begin position="334"/>
        <end position="388"/>
    </location>
</feature>
<evidence type="ECO:0000313" key="3">
    <source>
        <dbReference type="Proteomes" id="UP000245956"/>
    </source>
</evidence>
<feature type="region of interest" description="Disordered" evidence="1">
    <location>
        <begin position="1728"/>
        <end position="1779"/>
    </location>
</feature>
<proteinExistence type="predicted"/>
<name>A0A2U3DXF4_PURLI</name>
<comment type="caution">
    <text evidence="2">The sequence shown here is derived from an EMBL/GenBank/DDBJ whole genome shotgun (WGS) entry which is preliminary data.</text>
</comment>
<dbReference type="Proteomes" id="UP000245956">
    <property type="component" value="Unassembled WGS sequence"/>
</dbReference>
<feature type="compositionally biased region" description="Polar residues" evidence="1">
    <location>
        <begin position="144"/>
        <end position="155"/>
    </location>
</feature>
<evidence type="ECO:0000256" key="1">
    <source>
        <dbReference type="SAM" id="MobiDB-lite"/>
    </source>
</evidence>
<feature type="compositionally biased region" description="Acidic residues" evidence="1">
    <location>
        <begin position="1169"/>
        <end position="1194"/>
    </location>
</feature>
<protein>
    <submittedName>
        <fullName evidence="2">Uncharacterized protein</fullName>
    </submittedName>
</protein>
<feature type="region of interest" description="Disordered" evidence="1">
    <location>
        <begin position="1854"/>
        <end position="1876"/>
    </location>
</feature>
<feature type="region of interest" description="Disordered" evidence="1">
    <location>
        <begin position="1081"/>
        <end position="1110"/>
    </location>
</feature>
<feature type="region of interest" description="Disordered" evidence="1">
    <location>
        <begin position="1252"/>
        <end position="1274"/>
    </location>
</feature>
<feature type="compositionally biased region" description="Low complexity" evidence="1">
    <location>
        <begin position="334"/>
        <end position="343"/>
    </location>
</feature>
<feature type="region of interest" description="Disordered" evidence="1">
    <location>
        <begin position="1559"/>
        <end position="1581"/>
    </location>
</feature>
<dbReference type="PANTHER" id="PTHR42064:SF1">
    <property type="entry name" value="YALI0F28677P"/>
    <property type="match status" value="1"/>
</dbReference>
<accession>A0A2U3DXF4</accession>
<organism evidence="2 3">
    <name type="scientific">Purpureocillium lilacinum</name>
    <name type="common">Paecilomyces lilacinus</name>
    <dbReference type="NCBI Taxonomy" id="33203"/>
    <lineage>
        <taxon>Eukaryota</taxon>
        <taxon>Fungi</taxon>
        <taxon>Dikarya</taxon>
        <taxon>Ascomycota</taxon>
        <taxon>Pezizomycotina</taxon>
        <taxon>Sordariomycetes</taxon>
        <taxon>Hypocreomycetidae</taxon>
        <taxon>Hypocreales</taxon>
        <taxon>Ophiocordycipitaceae</taxon>
        <taxon>Purpureocillium</taxon>
    </lineage>
</organism>
<feature type="region of interest" description="Disordered" evidence="1">
    <location>
        <begin position="132"/>
        <end position="163"/>
    </location>
</feature>
<feature type="compositionally biased region" description="Low complexity" evidence="1">
    <location>
        <begin position="374"/>
        <end position="388"/>
    </location>
</feature>
<dbReference type="EMBL" id="LCWV01000021">
    <property type="protein sequence ID" value="PWI66933.1"/>
    <property type="molecule type" value="Genomic_DNA"/>
</dbReference>
<sequence length="2173" mass="239278">MLDCFLACFLRTGTHDNLEPGSPGRASLDWRRGRLPAVRPPPQAVRSSGGAPGVPLCIARISADPGSAALAGVQHRFRASILPTAGTSAVLWTFTDSGVCPLLLPRHPSPVTIVVLASSGCCVRYLFSSSRLASHPSGPVASPSLRTTSHLTSHASAGRDMPASKLLQDQQCQSARYIEVPSIVPRSRRLEPFAAHHHRQPVAISSRRLLVTRSDFFPFTPSFLFYFFPPNLSRGRPSSSLRLPPRLGQLATPSFPSCHGAFSSRRARCVALARAPPEPLNHRGSRRGWPRSLVPSLYLDVDLNLATAPLPRAVPPRHSSLLLSITAGVGASPLCKPSPSSPCTAASRGSFPPSEATSRARSLSSPVCTRSSPRTLLSHARARASSSTALPRDGLVLLTFHATPVAVSPTVAHISTSPTPSPDGHATAPKPRRQRSRSPSRASDATQILPLRRGEEPQRRGRAHRQSPTATFRRPLVAQPTTPSPAGARRDVRDRSATPPRAQADKIPQARSKPLLDDLSLYTNPHLTRDNESTTLEELAHVVRLSKYQERKRANTRIRLHRSLVSTALSARLTRCGEIAHRNLVDNFRKDDKDSFALLYNAIHDVRKSCDELRRYALLEPEMESLSSPALASSDSLDTPTNSVIGVGPLRSIAPFLHDISASARETFLDFLSQLRTNPDYLATRICALTSSELNAFLSFHKGLEPVESVLPFHGRSATRSHSGASGRNGHNADIERLLSFQRHDPLSILIHTCFANSAGPDSSEDQRRTDIWSTVLARLIQQPKSSSEHFLISVLNIWTAMREWSGKSNMEWYLMKILEDGAFLLDRAEDQHGTRFNLSDWNQSDELAAKAFYDKAVDELFELVDDEDATGIPEGLLELGNAIITKLDNKYVENTSKWFVWRCLFFVFLLGVIVHPESYGMLAEYHITPYAREKILKKVAMKAHEYVSSMWSGKPSATCVPVQVPPKIKAHVEGILARFQGARSKVPAAKLLPARSITSLRETVEVHPYLVISPADLLTLVNALFPEKRPLSAGSSMRSGQASISGLSAISQPIAMAGNRANFETASIISTSVSSALSDGAASREGLSDDHNTATPQRYSPPSVDPEAQRRLNKYEDDGYRLRLALHELSQNLGPENLRGACHPCAERWAVLFISSNGRALSMNMTYDPDDERDEEDNSSSVDTDDEDGESGPELDKDYHQLRDSILRLVEDYEIPRSLEPDSERAQLSNRASRLKRYKSKTKIITPEKTMSSRNPYRNHVAKEPTPTAADGVDDDLDPVLITMLKAASARSKAQADFVSAHAYWKTLKQLNALGSQSLRENGFAVLINIFSRGPKDSIRRSAAAIEEYDAWLVWLKQSQERHEGLIDQMMKRVRAMRDKMWFVTDVRNSREYAHSRDVCQALKTMGMPRRWSSFQRSRTNTARGHSASYLYRTESQVMDLLAASEEQGGPNKLSDDQAEKTALWLQQYNVENFCQGEERIHRFCCEVDRCISQLIGETIREAPVLWSSELYKRDKIVYDRMRIREREQTAAADDNSSLLSDGDRRFHSSLNRHGAYARDLRGVSSPHHHDSARAGGHRAGAHLSDIVDGQEYFEKASPIHTIDSASTFWSPFQPAMSPGSMASRAYSPTTSLTNLSTTFSGPLYHSQLPSSSSVSFGRPTTSASSNETVFPLRAEDEKSRFLNELRQSVTSLLLSDLGNLVLARGSETDVWFDNLGQQCIDRKEALDRRARRRSERRDKERQSKSSPRPRVIEKKKSCNNLRGVGDGTGERSSATPEITAKVEHDPQTLGSGDGHGWPVPKESAPDFPFKKAFQRLLNMFSVHPNPYAKLNALNELEHLIVASLLSNGSKRMRASRSDAGSSVVEDGGGTNRHAQLEGTIDNVKERRSQALQSALPSTGLVYQSRQSNSETRSILSGGATNTDAITKELQMLFRDPSIRPKSLFRDLQMIASFVPPSILDRSDKGKAFWNTGLAALKVKSEVCRTMVEMADEIIAARAHTRKSAGEGGVPVAEAVPSATGTPPPPSSTYKLDDAGKMWAITAKEGYATAQRELALFYLANPEFVERTTLPLSKPREVFKQVVMEKYGRSERVRGNMGGPNVGGMGGGSGAMRPQGVSANPADGPAMGTNEGDVRNDAGLMCVAVHWMEAAEQGGDELATSFLRQNEFAGLP</sequence>
<feature type="region of interest" description="Disordered" evidence="1">
    <location>
        <begin position="412"/>
        <end position="518"/>
    </location>
</feature>
<gene>
    <name evidence="2" type="ORF">PCL_04439</name>
</gene>
<evidence type="ECO:0000313" key="2">
    <source>
        <dbReference type="EMBL" id="PWI66933.1"/>
    </source>
</evidence>
<feature type="compositionally biased region" description="Basic and acidic residues" evidence="1">
    <location>
        <begin position="1559"/>
        <end position="1574"/>
    </location>
</feature>
<feature type="compositionally biased region" description="Polar residues" evidence="1">
    <location>
        <begin position="355"/>
        <end position="373"/>
    </location>
</feature>
<reference evidence="2 3" key="1">
    <citation type="journal article" date="2016" name="Front. Microbiol.">
        <title>Genome and transcriptome sequences reveal the specific parasitism of the nematophagous Purpureocillium lilacinum 36-1.</title>
        <authorList>
            <person name="Xie J."/>
            <person name="Li S."/>
            <person name="Mo C."/>
            <person name="Xiao X."/>
            <person name="Peng D."/>
            <person name="Wang G."/>
            <person name="Xiao Y."/>
        </authorList>
    </citation>
    <scope>NUCLEOTIDE SEQUENCE [LARGE SCALE GENOMIC DNA]</scope>
    <source>
        <strain evidence="2 3">36-1</strain>
    </source>
</reference>
<dbReference type="PANTHER" id="PTHR42064">
    <property type="entry name" value="YALI0F28677P"/>
    <property type="match status" value="1"/>
</dbReference>